<evidence type="ECO:0008006" key="10">
    <source>
        <dbReference type="Google" id="ProtNLM"/>
    </source>
</evidence>
<keyword evidence="6" id="KW-0503">Monooxygenase</keyword>
<sequence>MQSAGGHMRHRKAYAMRGALSTTASSSPSSSATIKFDFDNIRNEIMNYWLISEAASPKGSTTNARYCCFTYHDGRREYLKPSANWHWLDKELSSNFAGETGAVHIYKGALAALSIRPINDDVLEFCQSHMANEASHLQMFEYIVPDGKRTKLLPIWRLAGFTLGFFPTLLGGSRALYVTVEAVETFVEEHFQDQIVPLKKQNACPDLVKLLESCCEDEVHHKEDAARRLLNQDNPGIDAFWVQPWTSLVRGGSALAAEIARRV</sequence>
<keyword evidence="9" id="KW-1185">Reference proteome</keyword>
<dbReference type="GO" id="GO:0008682">
    <property type="term" value="F:3-demethoxyubiquinol 3-hydroxylase activity"/>
    <property type="evidence" value="ECO:0007669"/>
    <property type="project" value="TreeGrafter"/>
</dbReference>
<dbReference type="EMBL" id="CAKOGP040001668">
    <property type="protein sequence ID" value="CAJ1946358.1"/>
    <property type="molecule type" value="Genomic_DNA"/>
</dbReference>
<evidence type="ECO:0000256" key="5">
    <source>
        <dbReference type="ARBA" id="ARBA00023004"/>
    </source>
</evidence>
<gene>
    <name evidence="8" type="ORF">CYCCA115_LOCUS10502</name>
</gene>
<evidence type="ECO:0000313" key="9">
    <source>
        <dbReference type="Proteomes" id="UP001295423"/>
    </source>
</evidence>
<comment type="caution">
    <text evidence="8">The sequence shown here is derived from an EMBL/GenBank/DDBJ whole genome shotgun (WGS) entry which is preliminary data.</text>
</comment>
<keyword evidence="4" id="KW-0560">Oxidoreductase</keyword>
<dbReference type="GO" id="GO:0005743">
    <property type="term" value="C:mitochondrial inner membrane"/>
    <property type="evidence" value="ECO:0007669"/>
    <property type="project" value="TreeGrafter"/>
</dbReference>
<dbReference type="GO" id="GO:0006744">
    <property type="term" value="P:ubiquinone biosynthetic process"/>
    <property type="evidence" value="ECO:0007669"/>
    <property type="project" value="UniProtKB-KW"/>
</dbReference>
<evidence type="ECO:0000313" key="8">
    <source>
        <dbReference type="EMBL" id="CAJ1946358.1"/>
    </source>
</evidence>
<keyword evidence="3" id="KW-0479">Metal-binding</keyword>
<dbReference type="InterPro" id="IPR011566">
    <property type="entry name" value="Ubq_synth_Coq7"/>
</dbReference>
<protein>
    <recommendedName>
        <fullName evidence="10">Ubiquinone biosynthesis protein COQ7</fullName>
    </recommendedName>
</protein>
<dbReference type="PANTHER" id="PTHR11237:SF4">
    <property type="entry name" value="5-DEMETHOXYUBIQUINONE HYDROXYLASE, MITOCHONDRIAL"/>
    <property type="match status" value="1"/>
</dbReference>
<organism evidence="8 9">
    <name type="scientific">Cylindrotheca closterium</name>
    <dbReference type="NCBI Taxonomy" id="2856"/>
    <lineage>
        <taxon>Eukaryota</taxon>
        <taxon>Sar</taxon>
        <taxon>Stramenopiles</taxon>
        <taxon>Ochrophyta</taxon>
        <taxon>Bacillariophyta</taxon>
        <taxon>Bacillariophyceae</taxon>
        <taxon>Bacillariophycidae</taxon>
        <taxon>Bacillariales</taxon>
        <taxon>Bacillariaceae</taxon>
        <taxon>Cylindrotheca</taxon>
    </lineage>
</organism>
<evidence type="ECO:0000256" key="6">
    <source>
        <dbReference type="ARBA" id="ARBA00023033"/>
    </source>
</evidence>
<evidence type="ECO:0000256" key="4">
    <source>
        <dbReference type="ARBA" id="ARBA00023002"/>
    </source>
</evidence>
<comment type="pathway">
    <text evidence="1">Cofactor biosynthesis; ubiquinone biosynthesis.</text>
</comment>
<proteinExistence type="predicted"/>
<dbReference type="Pfam" id="PF03232">
    <property type="entry name" value="COQ7"/>
    <property type="match status" value="1"/>
</dbReference>
<name>A0AAD2CZA3_9STRA</name>
<dbReference type="PANTHER" id="PTHR11237">
    <property type="entry name" value="COENZYME Q10 BIOSYNTHESIS PROTEIN 7"/>
    <property type="match status" value="1"/>
</dbReference>
<dbReference type="AlphaFoldDB" id="A0AAD2CZA3"/>
<keyword evidence="2" id="KW-0831">Ubiquinone biosynthesis</keyword>
<evidence type="ECO:0000256" key="1">
    <source>
        <dbReference type="ARBA" id="ARBA00004749"/>
    </source>
</evidence>
<accession>A0AAD2CZA3</accession>
<keyword evidence="5" id="KW-0408">Iron</keyword>
<evidence type="ECO:0000256" key="2">
    <source>
        <dbReference type="ARBA" id="ARBA00022688"/>
    </source>
</evidence>
<reference evidence="8" key="1">
    <citation type="submission" date="2023-08" db="EMBL/GenBank/DDBJ databases">
        <authorList>
            <person name="Audoor S."/>
            <person name="Bilcke G."/>
        </authorList>
    </citation>
    <scope>NUCLEOTIDE SEQUENCE</scope>
</reference>
<dbReference type="GO" id="GO:0046872">
    <property type="term" value="F:metal ion binding"/>
    <property type="evidence" value="ECO:0007669"/>
    <property type="project" value="UniProtKB-KW"/>
</dbReference>
<evidence type="ECO:0000256" key="7">
    <source>
        <dbReference type="ARBA" id="ARBA00023136"/>
    </source>
</evidence>
<dbReference type="SUPFAM" id="SSF47240">
    <property type="entry name" value="Ferritin-like"/>
    <property type="match status" value="1"/>
</dbReference>
<keyword evidence="7" id="KW-0472">Membrane</keyword>
<dbReference type="InterPro" id="IPR009078">
    <property type="entry name" value="Ferritin-like_SF"/>
</dbReference>
<evidence type="ECO:0000256" key="3">
    <source>
        <dbReference type="ARBA" id="ARBA00022723"/>
    </source>
</evidence>
<dbReference type="Proteomes" id="UP001295423">
    <property type="component" value="Unassembled WGS sequence"/>
</dbReference>